<evidence type="ECO:0000313" key="1">
    <source>
        <dbReference type="EMBL" id="SCW00379.1"/>
    </source>
</evidence>
<evidence type="ECO:0000313" key="2">
    <source>
        <dbReference type="Proteomes" id="UP000190831"/>
    </source>
</evidence>
<organism evidence="1 2">
    <name type="scientific">Lachancea fermentati</name>
    <name type="common">Zygosaccharomyces fermentati</name>
    <dbReference type="NCBI Taxonomy" id="4955"/>
    <lineage>
        <taxon>Eukaryota</taxon>
        <taxon>Fungi</taxon>
        <taxon>Dikarya</taxon>
        <taxon>Ascomycota</taxon>
        <taxon>Saccharomycotina</taxon>
        <taxon>Saccharomycetes</taxon>
        <taxon>Saccharomycetales</taxon>
        <taxon>Saccharomycetaceae</taxon>
        <taxon>Lachancea</taxon>
    </lineage>
</organism>
<proteinExistence type="predicted"/>
<accession>A0A1G4M929</accession>
<dbReference type="Proteomes" id="UP000190831">
    <property type="component" value="Chromosome C"/>
</dbReference>
<gene>
    <name evidence="1" type="ORF">LAFE_0C02894G</name>
</gene>
<sequence>MKVVNRRTKCGFLVAQQPRMLRPRFSKRTNITASIPELNRQIRKQRWKITFEEINEALMSATERCNSIPYKQLGADLLVFTKNGIQMITRFCTFKDEHSTKCEVARQAIYRKARERKTLRYQVTLTFRRSQTVESFRQPLHEKASTPTRYIPFPSPTCC</sequence>
<keyword evidence="2" id="KW-1185">Reference proteome</keyword>
<dbReference type="EMBL" id="LT598485">
    <property type="protein sequence ID" value="SCW00379.1"/>
    <property type="molecule type" value="Genomic_DNA"/>
</dbReference>
<protein>
    <submittedName>
        <fullName evidence="1">LAFE_0C02894g1_1</fullName>
    </submittedName>
</protein>
<dbReference type="AlphaFoldDB" id="A0A1G4M929"/>
<reference evidence="1 2" key="1">
    <citation type="submission" date="2016-03" db="EMBL/GenBank/DDBJ databases">
        <authorList>
            <person name="Devillers H."/>
        </authorList>
    </citation>
    <scope>NUCLEOTIDE SEQUENCE [LARGE SCALE GENOMIC DNA]</scope>
    <source>
        <strain evidence="1">CBS 6772</strain>
    </source>
</reference>
<name>A0A1G4M929_LACFM</name>